<sequence length="294" mass="30838">MTPRTTGLLLMMLTAINWGTTWPLLKFLLTGLPPLTLRAWGSGAAALILFGVALALRVPLAVPRAQRGRLVLYALLNVTSWMAFGTLALRWLSASEGAILAYTMPIWAAVFAWPLLGEKPGLARVAGLLLGFGSVAALFAGRGAAIGIEKLPGMALILSSAVLFALGAVLSKRRPLLLPPVAALTWQMAIGALPMLALAPFLEHADVAGVTAQVWFWFGWMVVFTMAVSYFTWFGALERLPASTAALGTLLAPVLSVVGAAVLLGEPLGALEIGALGGVLVAVALAVRQPERRA</sequence>
<evidence type="ECO:0000313" key="8">
    <source>
        <dbReference type="EMBL" id="MBS7812107.1"/>
    </source>
</evidence>
<evidence type="ECO:0000259" key="7">
    <source>
        <dbReference type="Pfam" id="PF00892"/>
    </source>
</evidence>
<gene>
    <name evidence="8" type="ORF">KHU32_14235</name>
</gene>
<evidence type="ECO:0000256" key="2">
    <source>
        <dbReference type="ARBA" id="ARBA00022475"/>
    </source>
</evidence>
<dbReference type="InterPro" id="IPR000620">
    <property type="entry name" value="EamA_dom"/>
</dbReference>
<keyword evidence="5 6" id="KW-0472">Membrane</keyword>
<dbReference type="Gene3D" id="1.10.3730.20">
    <property type="match status" value="1"/>
</dbReference>
<feature type="transmembrane region" description="Helical" evidence="6">
    <location>
        <begin position="154"/>
        <end position="171"/>
    </location>
</feature>
<dbReference type="RefSeq" id="WP_213670741.1">
    <property type="nucleotide sequence ID" value="NZ_JAHCDA010000002.1"/>
</dbReference>
<feature type="domain" description="EamA" evidence="7">
    <location>
        <begin position="152"/>
        <end position="287"/>
    </location>
</feature>
<comment type="subcellular location">
    <subcellularLocation>
        <location evidence="1">Cell membrane</location>
        <topology evidence="1">Multi-pass membrane protein</topology>
    </subcellularLocation>
</comment>
<feature type="transmembrane region" description="Helical" evidence="6">
    <location>
        <begin position="245"/>
        <end position="264"/>
    </location>
</feature>
<feature type="domain" description="EamA" evidence="7">
    <location>
        <begin position="6"/>
        <end position="138"/>
    </location>
</feature>
<feature type="transmembrane region" description="Helical" evidence="6">
    <location>
        <begin position="70"/>
        <end position="92"/>
    </location>
</feature>
<keyword evidence="2" id="KW-1003">Cell membrane</keyword>
<evidence type="ECO:0000256" key="6">
    <source>
        <dbReference type="SAM" id="Phobius"/>
    </source>
</evidence>
<evidence type="ECO:0000256" key="3">
    <source>
        <dbReference type="ARBA" id="ARBA00022692"/>
    </source>
</evidence>
<dbReference type="InterPro" id="IPR050638">
    <property type="entry name" value="AA-Vitamin_Transporters"/>
</dbReference>
<evidence type="ECO:0000256" key="5">
    <source>
        <dbReference type="ARBA" id="ARBA00023136"/>
    </source>
</evidence>
<organism evidence="8 9">
    <name type="scientific">Roseococcus pinisoli</name>
    <dbReference type="NCBI Taxonomy" id="2835040"/>
    <lineage>
        <taxon>Bacteria</taxon>
        <taxon>Pseudomonadati</taxon>
        <taxon>Pseudomonadota</taxon>
        <taxon>Alphaproteobacteria</taxon>
        <taxon>Acetobacterales</taxon>
        <taxon>Roseomonadaceae</taxon>
        <taxon>Roseococcus</taxon>
    </lineage>
</organism>
<dbReference type="SUPFAM" id="SSF103481">
    <property type="entry name" value="Multidrug resistance efflux transporter EmrE"/>
    <property type="match status" value="2"/>
</dbReference>
<keyword evidence="4 6" id="KW-1133">Transmembrane helix</keyword>
<feature type="transmembrane region" description="Helical" evidence="6">
    <location>
        <begin position="270"/>
        <end position="287"/>
    </location>
</feature>
<accession>A0ABS5QGP6</accession>
<evidence type="ECO:0000256" key="4">
    <source>
        <dbReference type="ARBA" id="ARBA00022989"/>
    </source>
</evidence>
<feature type="transmembrane region" description="Helical" evidence="6">
    <location>
        <begin position="98"/>
        <end position="116"/>
    </location>
</feature>
<protein>
    <submittedName>
        <fullName evidence="8">DMT family transporter</fullName>
    </submittedName>
</protein>
<reference evidence="8 9" key="1">
    <citation type="submission" date="2021-05" db="EMBL/GenBank/DDBJ databases">
        <title>Roseococcus sp. XZZS9, whole genome shotgun sequencing project.</title>
        <authorList>
            <person name="Zhao G."/>
            <person name="Shen L."/>
        </authorList>
    </citation>
    <scope>NUCLEOTIDE SEQUENCE [LARGE SCALE GENOMIC DNA]</scope>
    <source>
        <strain evidence="8 9">XZZS9</strain>
    </source>
</reference>
<feature type="transmembrane region" description="Helical" evidence="6">
    <location>
        <begin position="37"/>
        <end position="58"/>
    </location>
</feature>
<feature type="transmembrane region" description="Helical" evidence="6">
    <location>
        <begin position="214"/>
        <end position="233"/>
    </location>
</feature>
<proteinExistence type="predicted"/>
<dbReference type="EMBL" id="JAHCDA010000002">
    <property type="protein sequence ID" value="MBS7812107.1"/>
    <property type="molecule type" value="Genomic_DNA"/>
</dbReference>
<name>A0ABS5QGP6_9PROT</name>
<dbReference type="PANTHER" id="PTHR32322">
    <property type="entry name" value="INNER MEMBRANE TRANSPORTER"/>
    <property type="match status" value="1"/>
</dbReference>
<keyword evidence="3 6" id="KW-0812">Transmembrane</keyword>
<feature type="transmembrane region" description="Helical" evidence="6">
    <location>
        <begin position="7"/>
        <end position="25"/>
    </location>
</feature>
<evidence type="ECO:0000256" key="1">
    <source>
        <dbReference type="ARBA" id="ARBA00004651"/>
    </source>
</evidence>
<dbReference type="InterPro" id="IPR037185">
    <property type="entry name" value="EmrE-like"/>
</dbReference>
<dbReference type="Proteomes" id="UP000766336">
    <property type="component" value="Unassembled WGS sequence"/>
</dbReference>
<keyword evidence="9" id="KW-1185">Reference proteome</keyword>
<feature type="transmembrane region" description="Helical" evidence="6">
    <location>
        <begin position="183"/>
        <end position="202"/>
    </location>
</feature>
<dbReference type="Pfam" id="PF00892">
    <property type="entry name" value="EamA"/>
    <property type="match status" value="2"/>
</dbReference>
<feature type="transmembrane region" description="Helical" evidence="6">
    <location>
        <begin position="128"/>
        <end position="148"/>
    </location>
</feature>
<evidence type="ECO:0000313" key="9">
    <source>
        <dbReference type="Proteomes" id="UP000766336"/>
    </source>
</evidence>
<comment type="caution">
    <text evidence="8">The sequence shown here is derived from an EMBL/GenBank/DDBJ whole genome shotgun (WGS) entry which is preliminary data.</text>
</comment>
<dbReference type="PANTHER" id="PTHR32322:SF18">
    <property type="entry name" value="S-ADENOSYLMETHIONINE_S-ADENOSYLHOMOCYSTEINE TRANSPORTER"/>
    <property type="match status" value="1"/>
</dbReference>